<feature type="chain" id="PRO_5016645369" description="PknH-like protein" evidence="2">
    <location>
        <begin position="33"/>
        <end position="237"/>
    </location>
</feature>
<evidence type="ECO:0000313" key="4">
    <source>
        <dbReference type="Proteomes" id="UP000255355"/>
    </source>
</evidence>
<feature type="compositionally biased region" description="Polar residues" evidence="1">
    <location>
        <begin position="38"/>
        <end position="47"/>
    </location>
</feature>
<feature type="region of interest" description="Disordered" evidence="1">
    <location>
        <begin position="38"/>
        <end position="59"/>
    </location>
</feature>
<evidence type="ECO:0000313" key="3">
    <source>
        <dbReference type="EMBL" id="RDI41755.1"/>
    </source>
</evidence>
<accession>A0A370GD48</accession>
<comment type="caution">
    <text evidence="3">The sequence shown here is derived from an EMBL/GenBank/DDBJ whole genome shotgun (WGS) entry which is preliminary data.</text>
</comment>
<evidence type="ECO:0008006" key="5">
    <source>
        <dbReference type="Google" id="ProtNLM"/>
    </source>
</evidence>
<organism evidence="3 4">
    <name type="scientific">Nocardia mexicana</name>
    <dbReference type="NCBI Taxonomy" id="279262"/>
    <lineage>
        <taxon>Bacteria</taxon>
        <taxon>Bacillati</taxon>
        <taxon>Actinomycetota</taxon>
        <taxon>Actinomycetes</taxon>
        <taxon>Mycobacteriales</taxon>
        <taxon>Nocardiaceae</taxon>
        <taxon>Nocardia</taxon>
    </lineage>
</organism>
<gene>
    <name evidence="3" type="ORF">DFR68_1303</name>
</gene>
<dbReference type="EMBL" id="QQAZ01000030">
    <property type="protein sequence ID" value="RDI41755.1"/>
    <property type="molecule type" value="Genomic_DNA"/>
</dbReference>
<evidence type="ECO:0000256" key="1">
    <source>
        <dbReference type="SAM" id="MobiDB-lite"/>
    </source>
</evidence>
<keyword evidence="4" id="KW-1185">Reference proteome</keyword>
<evidence type="ECO:0000256" key="2">
    <source>
        <dbReference type="SAM" id="SignalP"/>
    </source>
</evidence>
<reference evidence="3 4" key="1">
    <citation type="submission" date="2018-07" db="EMBL/GenBank/DDBJ databases">
        <title>Genomic Encyclopedia of Type Strains, Phase IV (KMG-IV): sequencing the most valuable type-strain genomes for metagenomic binning, comparative biology and taxonomic classification.</title>
        <authorList>
            <person name="Goeker M."/>
        </authorList>
    </citation>
    <scope>NUCLEOTIDE SEQUENCE [LARGE SCALE GENOMIC DNA]</scope>
    <source>
        <strain evidence="3 4">DSM 44952</strain>
    </source>
</reference>
<name>A0A370GD48_9NOCA</name>
<feature type="signal peptide" evidence="2">
    <location>
        <begin position="1"/>
        <end position="32"/>
    </location>
</feature>
<sequence>MSDARGQGSGIKVSRRIGVTVLALLVSVAVTAAAGCTGDTSAVSETSPPQPVPSAGAIPSGCDPLTVNASLDYTGEGPHPAVFRDMFRSIQVTAPETSTGYLTIMPTEWTEYWEDRSPPAPSAALLICRTRLERTSPTPIGECTYDKSVDTGPGFRTQAPRDLLRPVKIPIYPALHHFSVYALKTRTELSSFSIVGDDTLDNSCLGTVDPKTSGIAQAVRNQVFLDHVTPFITATVP</sequence>
<keyword evidence="2" id="KW-0732">Signal</keyword>
<dbReference type="Proteomes" id="UP000255355">
    <property type="component" value="Unassembled WGS sequence"/>
</dbReference>
<proteinExistence type="predicted"/>
<protein>
    <recommendedName>
        <fullName evidence="5">PknH-like protein</fullName>
    </recommendedName>
</protein>
<dbReference type="AlphaFoldDB" id="A0A370GD48"/>